<dbReference type="Proteomes" id="UP000054524">
    <property type="component" value="Unassembled WGS sequence"/>
</dbReference>
<sequence>MKILIKTAIRAAVLMKVAKEAYATAYKPIITDKFNLLAHSDWMKVPSNVLFITYKKTPLSVVKLQEKDVNAMLQQESTEKLSLEAPGRSNIKYGQNVKSFKARIWNIFQKEAEHKTEPQELAELLHEVDQEQHNTHIDRLISHKISSNVHPHYKEYLLSKHSVVVSGKPVEIVTNINNSVKTVGDLIKIDLIKNENNNIEPENIINPIENIVKTGDNMVKSVDNVVNVTNIDNVVKSGEKSVNNQNNNIEPENNENQPEIIRNYIWVEQDANGTVQTTLVSEQEYKLLSQTYTVKQQEKQVVYTNIYRLIISIYRILQSFIILPIVQLIYTVLSHKLSLYNTSLTESTILNIPIISVVLPVISVLLYSTPVSRYIKGTLLCILAVLSAHQVKYVITNGSYSNQVLINWPVIYTVLYILSVYSISYGKRTEHEKMFPSSTKNRSIRTSVYGSCISILLIVFVSLLVPYNKYTTGYITRILYVVDARILVHIVQACIITLAYSASVVLMERIFSLESIQVVSALGGAVLLCCGISLGYTGIFSEMCALALVFVGFSMAYSQAVRILPRDSVVRRHRKTVAGVILGVAVNVILALGVYVVLVRVLGEKQLVDFVRSFIGQVHGLVGRVSGSFLGKAYSQVREVAVSAASTVSNGLSRAAQNCSAFVQSLFARTKSIRV</sequence>
<feature type="transmembrane region" description="Helical" evidence="1">
    <location>
        <begin position="518"/>
        <end position="539"/>
    </location>
</feature>
<gene>
    <name evidence="2" type="ORF">NESG_02361</name>
</gene>
<keyword evidence="3" id="KW-1185">Reference proteome</keyword>
<feature type="transmembrane region" description="Helical" evidence="1">
    <location>
        <begin position="486"/>
        <end position="506"/>
    </location>
</feature>
<dbReference type="AlphaFoldDB" id="A0A086IZ23"/>
<dbReference type="HOGENOM" id="CLU_420386_0_0_1"/>
<feature type="transmembrane region" description="Helical" evidence="1">
    <location>
        <begin position="374"/>
        <end position="393"/>
    </location>
</feature>
<protein>
    <submittedName>
        <fullName evidence="2">Uncharacterized protein</fullName>
    </submittedName>
</protein>
<evidence type="ECO:0000313" key="3">
    <source>
        <dbReference type="Proteomes" id="UP000054524"/>
    </source>
</evidence>
<dbReference type="EMBL" id="AKIJ01000006">
    <property type="protein sequence ID" value="KFG25141.1"/>
    <property type="molecule type" value="Genomic_DNA"/>
</dbReference>
<keyword evidence="1" id="KW-1133">Transmembrane helix</keyword>
<proteinExistence type="predicted"/>
<dbReference type="GeneID" id="77677334"/>
<feature type="transmembrane region" description="Helical" evidence="1">
    <location>
        <begin position="405"/>
        <end position="426"/>
    </location>
</feature>
<evidence type="ECO:0000313" key="2">
    <source>
        <dbReference type="EMBL" id="KFG25141.1"/>
    </source>
</evidence>
<accession>A0A086IZ23</accession>
<feature type="transmembrane region" description="Helical" evidence="1">
    <location>
        <begin position="349"/>
        <end position="367"/>
    </location>
</feature>
<feature type="transmembrane region" description="Helical" evidence="1">
    <location>
        <begin position="447"/>
        <end position="466"/>
    </location>
</feature>
<evidence type="ECO:0000256" key="1">
    <source>
        <dbReference type="SAM" id="Phobius"/>
    </source>
</evidence>
<dbReference type="RefSeq" id="XP_052903696.1">
    <property type="nucleotide sequence ID" value="XM_053049965.1"/>
</dbReference>
<feature type="transmembrane region" description="Helical" evidence="1">
    <location>
        <begin position="576"/>
        <end position="598"/>
    </location>
</feature>
<comment type="caution">
    <text evidence="2">The sequence shown here is derived from an EMBL/GenBank/DDBJ whole genome shotgun (WGS) entry which is preliminary data.</text>
</comment>
<feature type="transmembrane region" description="Helical" evidence="1">
    <location>
        <begin position="306"/>
        <end position="329"/>
    </location>
</feature>
<name>A0A086IZ23_NEMA1</name>
<reference evidence="2 3" key="1">
    <citation type="journal article" date="2014" name="Genome Announc.">
        <title>Genome Sequence of the Microsporidian Species Nematocida sp1 Strain ERTm6 (ATCC PRA-372).</title>
        <authorList>
            <person name="Bakowski M.A."/>
            <person name="Priest M."/>
            <person name="Young S."/>
            <person name="Cuomo C.A."/>
            <person name="Troemel E.R."/>
        </authorList>
    </citation>
    <scope>NUCLEOTIDE SEQUENCE [LARGE SCALE GENOMIC DNA]</scope>
    <source>
        <strain evidence="2 3">ERTm6</strain>
    </source>
</reference>
<organism evidence="2 3">
    <name type="scientific">Nematocida ausubeli (strain ATCC PRA-371 / ERTm2)</name>
    <name type="common">Nematode killer fungus</name>
    <dbReference type="NCBI Taxonomy" id="1913371"/>
    <lineage>
        <taxon>Eukaryota</taxon>
        <taxon>Fungi</taxon>
        <taxon>Fungi incertae sedis</taxon>
        <taxon>Microsporidia</taxon>
        <taxon>Nematocida</taxon>
    </lineage>
</organism>
<keyword evidence="1" id="KW-0812">Transmembrane</keyword>
<feature type="transmembrane region" description="Helical" evidence="1">
    <location>
        <begin position="545"/>
        <end position="564"/>
    </location>
</feature>
<keyword evidence="1" id="KW-0472">Membrane</keyword>